<dbReference type="GO" id="GO:0015385">
    <property type="term" value="F:sodium:proton antiporter activity"/>
    <property type="evidence" value="ECO:0007669"/>
    <property type="project" value="InterPro"/>
</dbReference>
<evidence type="ECO:0000256" key="4">
    <source>
        <dbReference type="ARBA" id="ARBA00022475"/>
    </source>
</evidence>
<evidence type="ECO:0000256" key="2">
    <source>
        <dbReference type="ARBA" id="ARBA00022448"/>
    </source>
</evidence>
<keyword evidence="14" id="KW-1185">Reference proteome</keyword>
<name>A0A0F5VGR5_9GAMM</name>
<dbReference type="PANTHER" id="PTHR10110">
    <property type="entry name" value="SODIUM/HYDROGEN EXCHANGER"/>
    <property type="match status" value="1"/>
</dbReference>
<dbReference type="RefSeq" id="WP_046219733.1">
    <property type="nucleotide sequence ID" value="NZ_JWYV01000003.1"/>
</dbReference>
<dbReference type="GO" id="GO:0005886">
    <property type="term" value="C:plasma membrane"/>
    <property type="evidence" value="ECO:0007669"/>
    <property type="project" value="UniProtKB-SubCell"/>
</dbReference>
<evidence type="ECO:0000256" key="10">
    <source>
        <dbReference type="ARBA" id="ARBA00023201"/>
    </source>
</evidence>
<dbReference type="GO" id="GO:0015386">
    <property type="term" value="F:potassium:proton antiporter activity"/>
    <property type="evidence" value="ECO:0007669"/>
    <property type="project" value="TreeGrafter"/>
</dbReference>
<dbReference type="GO" id="GO:0051453">
    <property type="term" value="P:regulation of intracellular pH"/>
    <property type="evidence" value="ECO:0007669"/>
    <property type="project" value="TreeGrafter"/>
</dbReference>
<keyword evidence="6 11" id="KW-1133">Transmembrane helix</keyword>
<dbReference type="InterPro" id="IPR018422">
    <property type="entry name" value="Cation/H_exchanger_CPA1"/>
</dbReference>
<keyword evidence="3" id="KW-0050">Antiport</keyword>
<feature type="transmembrane region" description="Helical" evidence="11">
    <location>
        <begin position="375"/>
        <end position="395"/>
    </location>
</feature>
<feature type="transmembrane region" description="Helical" evidence="11">
    <location>
        <begin position="125"/>
        <end position="145"/>
    </location>
</feature>
<dbReference type="Proteomes" id="UP000033633">
    <property type="component" value="Unassembled WGS sequence"/>
</dbReference>
<feature type="transmembrane region" description="Helical" evidence="11">
    <location>
        <begin position="285"/>
        <end position="305"/>
    </location>
</feature>
<accession>A0A0F5VGR5</accession>
<feature type="transmembrane region" description="Helical" evidence="11">
    <location>
        <begin position="6"/>
        <end position="26"/>
    </location>
</feature>
<dbReference type="GO" id="GO:0098719">
    <property type="term" value="P:sodium ion import across plasma membrane"/>
    <property type="evidence" value="ECO:0007669"/>
    <property type="project" value="TreeGrafter"/>
</dbReference>
<comment type="caution">
    <text evidence="13">The sequence shown here is derived from an EMBL/GenBank/DDBJ whole genome shotgun (WGS) entry which is preliminary data.</text>
</comment>
<feature type="transmembrane region" description="Helical" evidence="11">
    <location>
        <begin position="311"/>
        <end position="335"/>
    </location>
</feature>
<proteinExistence type="predicted"/>
<keyword evidence="8" id="KW-0406">Ion transport</keyword>
<evidence type="ECO:0000256" key="9">
    <source>
        <dbReference type="ARBA" id="ARBA00023136"/>
    </source>
</evidence>
<feature type="transmembrane region" description="Helical" evidence="11">
    <location>
        <begin position="96"/>
        <end position="119"/>
    </location>
</feature>
<dbReference type="AlphaFoldDB" id="A0A0F5VGR5"/>
<evidence type="ECO:0000256" key="8">
    <source>
        <dbReference type="ARBA" id="ARBA00023065"/>
    </source>
</evidence>
<feature type="transmembrane region" description="Helical" evidence="11">
    <location>
        <begin position="247"/>
        <end position="264"/>
    </location>
</feature>
<keyword evidence="7" id="KW-0915">Sodium</keyword>
<keyword evidence="10" id="KW-0739">Sodium transport</keyword>
<feature type="transmembrane region" description="Helical" evidence="11">
    <location>
        <begin position="33"/>
        <end position="52"/>
    </location>
</feature>
<dbReference type="PANTHER" id="PTHR10110:SF86">
    <property type="entry name" value="SODIUM_HYDROGEN EXCHANGER 7"/>
    <property type="match status" value="1"/>
</dbReference>
<organism evidence="13 14">
    <name type="scientific">Photobacterium halotolerans</name>
    <dbReference type="NCBI Taxonomy" id="265726"/>
    <lineage>
        <taxon>Bacteria</taxon>
        <taxon>Pseudomonadati</taxon>
        <taxon>Pseudomonadota</taxon>
        <taxon>Gammaproteobacteria</taxon>
        <taxon>Vibrionales</taxon>
        <taxon>Vibrionaceae</taxon>
        <taxon>Photobacterium</taxon>
    </lineage>
</organism>
<protein>
    <submittedName>
        <fullName evidence="13">Na+/H+ antiporter NhaP</fullName>
    </submittedName>
</protein>
<feature type="transmembrane region" description="Helical" evidence="11">
    <location>
        <begin position="225"/>
        <end position="241"/>
    </location>
</feature>
<keyword evidence="4" id="KW-1003">Cell membrane</keyword>
<evidence type="ECO:0000256" key="1">
    <source>
        <dbReference type="ARBA" id="ARBA00004651"/>
    </source>
</evidence>
<keyword evidence="5 11" id="KW-0812">Transmembrane</keyword>
<gene>
    <name evidence="13" type="ORF">KY46_06025</name>
</gene>
<comment type="subcellular location">
    <subcellularLocation>
        <location evidence="1">Cell membrane</location>
        <topology evidence="1">Multi-pass membrane protein</topology>
    </subcellularLocation>
</comment>
<reference evidence="13 14" key="1">
    <citation type="submission" date="2014-12" db="EMBL/GenBank/DDBJ databases">
        <title>Mercury Reductase activity and rhizosphere competence traits in the genome of root associated Photobacterium halotolerans MELD1.</title>
        <authorList>
            <person name="Mathew D.C."/>
            <person name="Huang C.-C."/>
        </authorList>
    </citation>
    <scope>NUCLEOTIDE SEQUENCE [LARGE SCALE GENOMIC DNA]</scope>
    <source>
        <strain evidence="13 14">MELD1</strain>
    </source>
</reference>
<dbReference type="OrthoDB" id="9774146at2"/>
<dbReference type="EMBL" id="JWYV01000003">
    <property type="protein sequence ID" value="KKD00665.1"/>
    <property type="molecule type" value="Genomic_DNA"/>
</dbReference>
<evidence type="ECO:0000256" key="7">
    <source>
        <dbReference type="ARBA" id="ARBA00023053"/>
    </source>
</evidence>
<feature type="transmembrane region" description="Helical" evidence="11">
    <location>
        <begin position="347"/>
        <end position="369"/>
    </location>
</feature>
<dbReference type="Pfam" id="PF00999">
    <property type="entry name" value="Na_H_Exchanger"/>
    <property type="match status" value="1"/>
</dbReference>
<dbReference type="PATRIC" id="fig|265726.11.peg.3106"/>
<feature type="transmembrane region" description="Helical" evidence="11">
    <location>
        <begin position="165"/>
        <end position="185"/>
    </location>
</feature>
<evidence type="ECO:0000313" key="14">
    <source>
        <dbReference type="Proteomes" id="UP000033633"/>
    </source>
</evidence>
<dbReference type="STRING" id="265726.KY46_06025"/>
<keyword evidence="9 11" id="KW-0472">Membrane</keyword>
<evidence type="ECO:0000256" key="3">
    <source>
        <dbReference type="ARBA" id="ARBA00022449"/>
    </source>
</evidence>
<feature type="transmembrane region" description="Helical" evidence="11">
    <location>
        <begin position="197"/>
        <end position="218"/>
    </location>
</feature>
<sequence length="411" mass="45180">MTGYESIPSLVIFAVLGWVALNTIFFFSHRWRLFSDITWILLLGLTYGAVSAMPDSNLPDLVLEPHVVLYLFVPLLVFSSTQCICLFHFRHVLLPASLAGSLGILISMLVIATAIHWLLEVPLMPALLFGVIISATDPLAISALFKDNQSVTENQKLLIEGESILNDGFVVTVASILSLVIFSGVEFDLASSSLSLVSHVVGALVVGVVLGRGARWLLTLLHERHYTLTTNITLALAYGSFVLAEELHFSGILAVFAAALAYGYKPYQDDANHLAHQEIWEYLDYVANALLFFLLGSSVFTLLSLEMLSAVNILLSILLLFSARLISLWLILPALRIESEKLSRLDFWLLNFSGARGAVSIALILMLPADFSYKPLFLTMAISMVLFSLIVYPVITKRILAQTNSTKESAS</sequence>
<evidence type="ECO:0000256" key="5">
    <source>
        <dbReference type="ARBA" id="ARBA00022692"/>
    </source>
</evidence>
<evidence type="ECO:0000256" key="11">
    <source>
        <dbReference type="SAM" id="Phobius"/>
    </source>
</evidence>
<dbReference type="Gene3D" id="6.10.140.1330">
    <property type="match status" value="1"/>
</dbReference>
<evidence type="ECO:0000259" key="12">
    <source>
        <dbReference type="Pfam" id="PF00999"/>
    </source>
</evidence>
<feature type="domain" description="Cation/H+ exchanger transmembrane" evidence="12">
    <location>
        <begin position="25"/>
        <end position="401"/>
    </location>
</feature>
<evidence type="ECO:0000256" key="6">
    <source>
        <dbReference type="ARBA" id="ARBA00022989"/>
    </source>
</evidence>
<feature type="transmembrane region" description="Helical" evidence="11">
    <location>
        <begin position="67"/>
        <end position="89"/>
    </location>
</feature>
<evidence type="ECO:0000313" key="13">
    <source>
        <dbReference type="EMBL" id="KKD00665.1"/>
    </source>
</evidence>
<dbReference type="InterPro" id="IPR006153">
    <property type="entry name" value="Cation/H_exchanger_TM"/>
</dbReference>
<keyword evidence="2" id="KW-0813">Transport</keyword>